<dbReference type="CDD" id="cd00156">
    <property type="entry name" value="REC"/>
    <property type="match status" value="1"/>
</dbReference>
<name>A0A1W1HJ95_9BACT</name>
<dbReference type="SMART" id="SM00448">
    <property type="entry name" value="REC"/>
    <property type="match status" value="2"/>
</dbReference>
<organism evidence="4 5">
    <name type="scientific">Desulfamplus magnetovallimortis</name>
    <dbReference type="NCBI Taxonomy" id="1246637"/>
    <lineage>
        <taxon>Bacteria</taxon>
        <taxon>Pseudomonadati</taxon>
        <taxon>Thermodesulfobacteriota</taxon>
        <taxon>Desulfobacteria</taxon>
        <taxon>Desulfobacterales</taxon>
        <taxon>Desulfobacteraceae</taxon>
        <taxon>Desulfamplus</taxon>
    </lineage>
</organism>
<dbReference type="STRING" id="1246637.MTBBW1_750044"/>
<dbReference type="OrthoDB" id="9778432at2"/>
<dbReference type="PROSITE" id="PS50110">
    <property type="entry name" value="RESPONSE_REGULATORY"/>
    <property type="match status" value="2"/>
</dbReference>
<accession>A0A1W1HJ95</accession>
<dbReference type="Pfam" id="PF00072">
    <property type="entry name" value="Response_reg"/>
    <property type="match status" value="2"/>
</dbReference>
<dbReference type="InterPro" id="IPR011006">
    <property type="entry name" value="CheY-like_superfamily"/>
</dbReference>
<dbReference type="InterPro" id="IPR001789">
    <property type="entry name" value="Sig_transdc_resp-reg_receiver"/>
</dbReference>
<protein>
    <recommendedName>
        <fullName evidence="3">Response regulatory domain-containing protein</fullName>
    </recommendedName>
</protein>
<dbReference type="PANTHER" id="PTHR44591:SF3">
    <property type="entry name" value="RESPONSE REGULATORY DOMAIN-CONTAINING PROTEIN"/>
    <property type="match status" value="1"/>
</dbReference>
<evidence type="ECO:0000256" key="1">
    <source>
        <dbReference type="ARBA" id="ARBA00022553"/>
    </source>
</evidence>
<keyword evidence="1 2" id="KW-0597">Phosphoprotein</keyword>
<reference evidence="4 5" key="1">
    <citation type="submission" date="2017-03" db="EMBL/GenBank/DDBJ databases">
        <authorList>
            <person name="Afonso C.L."/>
            <person name="Miller P.J."/>
            <person name="Scott M.A."/>
            <person name="Spackman E."/>
            <person name="Goraichik I."/>
            <person name="Dimitrov K.M."/>
            <person name="Suarez D.L."/>
            <person name="Swayne D.E."/>
        </authorList>
    </citation>
    <scope>NUCLEOTIDE SEQUENCE [LARGE SCALE GENOMIC DNA]</scope>
    <source>
        <strain evidence="4">PRJEB14757</strain>
    </source>
</reference>
<feature type="domain" description="Response regulatory" evidence="3">
    <location>
        <begin position="3"/>
        <end position="118"/>
    </location>
</feature>
<dbReference type="RefSeq" id="WP_080802410.1">
    <property type="nucleotide sequence ID" value="NZ_LT828543.1"/>
</dbReference>
<evidence type="ECO:0000259" key="3">
    <source>
        <dbReference type="PROSITE" id="PS50110"/>
    </source>
</evidence>
<dbReference type="PANTHER" id="PTHR44591">
    <property type="entry name" value="STRESS RESPONSE REGULATOR PROTEIN 1"/>
    <property type="match status" value="1"/>
</dbReference>
<proteinExistence type="predicted"/>
<feature type="domain" description="Response regulatory" evidence="3">
    <location>
        <begin position="135"/>
        <end position="251"/>
    </location>
</feature>
<gene>
    <name evidence="4" type="ORF">MTBBW1_750044</name>
</gene>
<dbReference type="EMBL" id="FWEV01000320">
    <property type="protein sequence ID" value="SLM32523.1"/>
    <property type="molecule type" value="Genomic_DNA"/>
</dbReference>
<dbReference type="Proteomes" id="UP000191931">
    <property type="component" value="Unassembled WGS sequence"/>
</dbReference>
<dbReference type="GO" id="GO:0000160">
    <property type="term" value="P:phosphorelay signal transduction system"/>
    <property type="evidence" value="ECO:0007669"/>
    <property type="project" value="InterPro"/>
</dbReference>
<dbReference type="InterPro" id="IPR050595">
    <property type="entry name" value="Bact_response_regulator"/>
</dbReference>
<dbReference type="Gene3D" id="3.40.50.2300">
    <property type="match status" value="2"/>
</dbReference>
<keyword evidence="5" id="KW-1185">Reference proteome</keyword>
<feature type="modified residue" description="4-aspartylphosphate" evidence="2">
    <location>
        <position position="52"/>
    </location>
</feature>
<evidence type="ECO:0000313" key="5">
    <source>
        <dbReference type="Proteomes" id="UP000191931"/>
    </source>
</evidence>
<dbReference type="SUPFAM" id="SSF52172">
    <property type="entry name" value="CheY-like"/>
    <property type="match status" value="2"/>
</dbReference>
<dbReference type="AlphaFoldDB" id="A0A1W1HJ95"/>
<evidence type="ECO:0000313" key="4">
    <source>
        <dbReference type="EMBL" id="SLM32523.1"/>
    </source>
</evidence>
<feature type="modified residue" description="4-aspartylphosphate" evidence="2">
    <location>
        <position position="184"/>
    </location>
</feature>
<sequence>MSKILLVDDEIKVLSAMKRLILFEGWEVVHVPDGIKALELLEESQIDLVITDYRMPLMDGMELASIIKEKYKNIPVILLTAYTDRKLVLKAFEDKTISSIITKPWDEDTLLEKIRSFLSSKNGENNEAAKNVPIKVLVMEDDRMTRFLYENWIKPKRFELKIAISGKNGFEIYQSWKPDILIMDLGLPDLSGYSVLKKIRLELEDKDTPIIVATSRNDADDVKSCMNLGIQGYMIKPFSGRQIIGEIVRCIDSIE</sequence>
<evidence type="ECO:0000256" key="2">
    <source>
        <dbReference type="PROSITE-ProRule" id="PRU00169"/>
    </source>
</evidence>